<evidence type="ECO:0000313" key="4">
    <source>
        <dbReference type="Proteomes" id="UP000698800"/>
    </source>
</evidence>
<name>A0A9P8HUK1_9PEZI</name>
<protein>
    <recommendedName>
        <fullName evidence="2">Ubiquitin-like domain-containing protein</fullName>
    </recommendedName>
</protein>
<feature type="region of interest" description="Disordered" evidence="1">
    <location>
        <begin position="280"/>
        <end position="382"/>
    </location>
</feature>
<dbReference type="InterPro" id="IPR054464">
    <property type="entry name" value="ULD_fung"/>
</dbReference>
<dbReference type="Proteomes" id="UP000698800">
    <property type="component" value="Unassembled WGS sequence"/>
</dbReference>
<dbReference type="EMBL" id="JAGHQL010000128">
    <property type="protein sequence ID" value="KAH0537933.1"/>
    <property type="molecule type" value="Genomic_DNA"/>
</dbReference>
<evidence type="ECO:0000256" key="1">
    <source>
        <dbReference type="SAM" id="MobiDB-lite"/>
    </source>
</evidence>
<reference evidence="3" key="1">
    <citation type="submission" date="2021-03" db="EMBL/GenBank/DDBJ databases">
        <title>Comparative genomics and phylogenomic investigation of the class Geoglossomycetes provide insights into ecological specialization and systematics.</title>
        <authorList>
            <person name="Melie T."/>
            <person name="Pirro S."/>
            <person name="Miller A.N."/>
            <person name="Quandt A."/>
        </authorList>
    </citation>
    <scope>NUCLEOTIDE SEQUENCE</scope>
    <source>
        <strain evidence="3">GBOQ0MN5Z8</strain>
    </source>
</reference>
<dbReference type="Pfam" id="PF22893">
    <property type="entry name" value="ULD_2"/>
    <property type="match status" value="1"/>
</dbReference>
<feature type="compositionally biased region" description="Low complexity" evidence="1">
    <location>
        <begin position="299"/>
        <end position="315"/>
    </location>
</feature>
<feature type="compositionally biased region" description="Polar residues" evidence="1">
    <location>
        <begin position="182"/>
        <end position="195"/>
    </location>
</feature>
<feature type="region of interest" description="Disordered" evidence="1">
    <location>
        <begin position="161"/>
        <end position="195"/>
    </location>
</feature>
<gene>
    <name evidence="3" type="ORF">FGG08_005415</name>
</gene>
<evidence type="ECO:0000313" key="3">
    <source>
        <dbReference type="EMBL" id="KAH0537933.1"/>
    </source>
</evidence>
<comment type="caution">
    <text evidence="3">The sequence shown here is derived from an EMBL/GenBank/DDBJ whole genome shotgun (WGS) entry which is preliminary data.</text>
</comment>
<feature type="compositionally biased region" description="Polar residues" evidence="1">
    <location>
        <begin position="108"/>
        <end position="117"/>
    </location>
</feature>
<dbReference type="OrthoDB" id="3045089at2759"/>
<feature type="region of interest" description="Disordered" evidence="1">
    <location>
        <begin position="102"/>
        <end position="144"/>
    </location>
</feature>
<proteinExistence type="predicted"/>
<evidence type="ECO:0000259" key="2">
    <source>
        <dbReference type="Pfam" id="PF22893"/>
    </source>
</evidence>
<organism evidence="3 4">
    <name type="scientific">Glutinoglossum americanum</name>
    <dbReference type="NCBI Taxonomy" id="1670608"/>
    <lineage>
        <taxon>Eukaryota</taxon>
        <taxon>Fungi</taxon>
        <taxon>Dikarya</taxon>
        <taxon>Ascomycota</taxon>
        <taxon>Pezizomycotina</taxon>
        <taxon>Geoglossomycetes</taxon>
        <taxon>Geoglossales</taxon>
        <taxon>Geoglossaceae</taxon>
        <taxon>Glutinoglossum</taxon>
    </lineage>
</organism>
<feature type="domain" description="Ubiquitin-like" evidence="2">
    <location>
        <begin position="203"/>
        <end position="276"/>
    </location>
</feature>
<sequence>MDIIQPFLDRTKKYDRRLGNLGSSGFAHGLGKVGWTLFKAEDMKKLKETLHARLSVLGVLIAAANLDTDGIEQSIPTTDTKTNNPRLMPRINEISMRHETKFPKQTHRNTSGSIDSGTESEEGISLESIYKPGPSREGNREQNSANFSTIFSFSSFSPEELRSMISKPGQQGREDQRAVRAPSNTSPNGRISARHNPSSRLYAVGRKFSFPWHLCNTWKRMEELIKQAFLHVEVIGPHVAQGHYDLIGPASEIILPQVWEAMVQPDWVITMHMWPIPEPPSPPPPLLPPELPQAPSPPLAASEPPNQSEPEPEFSQAEEMVSPPPPTEPTPKLSGESAPQGDPSAQEEKGNAPTEATNTDGVGGGDSALLPRCQDHRKGGGDGEAIAHLTCI</sequence>
<keyword evidence="4" id="KW-1185">Reference proteome</keyword>
<feature type="compositionally biased region" description="Pro residues" evidence="1">
    <location>
        <begin position="280"/>
        <end position="298"/>
    </location>
</feature>
<dbReference type="AlphaFoldDB" id="A0A9P8HUK1"/>
<accession>A0A9P8HUK1</accession>